<keyword evidence="2" id="KW-1133">Transmembrane helix</keyword>
<dbReference type="Proteomes" id="UP001515480">
    <property type="component" value="Unassembled WGS sequence"/>
</dbReference>
<evidence type="ECO:0000313" key="4">
    <source>
        <dbReference type="Proteomes" id="UP001515480"/>
    </source>
</evidence>
<feature type="compositionally biased region" description="Basic residues" evidence="1">
    <location>
        <begin position="164"/>
        <end position="175"/>
    </location>
</feature>
<evidence type="ECO:0000256" key="2">
    <source>
        <dbReference type="SAM" id="Phobius"/>
    </source>
</evidence>
<reference evidence="3 4" key="1">
    <citation type="journal article" date="2024" name="Science">
        <title>Giant polyketide synthase enzymes in the biosynthesis of giant marine polyether toxins.</title>
        <authorList>
            <person name="Fallon T.R."/>
            <person name="Shende V.V."/>
            <person name="Wierzbicki I.H."/>
            <person name="Pendleton A.L."/>
            <person name="Watervoot N.F."/>
            <person name="Auber R.P."/>
            <person name="Gonzalez D.J."/>
            <person name="Wisecaver J.H."/>
            <person name="Moore B.S."/>
        </authorList>
    </citation>
    <scope>NUCLEOTIDE SEQUENCE [LARGE SCALE GENOMIC DNA]</scope>
    <source>
        <strain evidence="3 4">12B1</strain>
    </source>
</reference>
<organism evidence="3 4">
    <name type="scientific">Prymnesium parvum</name>
    <name type="common">Toxic golden alga</name>
    <dbReference type="NCBI Taxonomy" id="97485"/>
    <lineage>
        <taxon>Eukaryota</taxon>
        <taxon>Haptista</taxon>
        <taxon>Haptophyta</taxon>
        <taxon>Prymnesiophyceae</taxon>
        <taxon>Prymnesiales</taxon>
        <taxon>Prymnesiaceae</taxon>
        <taxon>Prymnesium</taxon>
    </lineage>
</organism>
<sequence>MRESTQIAIGLAAAGLLGTAYVLVHEKRRKLKAEKRRLAAAQGAHSGSGVLSRERLLALLDESATATYQLIEQTRKMVHVKHEQSGISMEEAVNELQKDFESALETVLGAIRMKHQVTERQMSQAMAADPNDEGIKAAVQILQDAMAGKPPPNYLQNVQEQTKKSPRRGKTRKKG</sequence>
<evidence type="ECO:0000256" key="1">
    <source>
        <dbReference type="SAM" id="MobiDB-lite"/>
    </source>
</evidence>
<dbReference type="AlphaFoldDB" id="A0AB34ISA7"/>
<evidence type="ECO:0000313" key="3">
    <source>
        <dbReference type="EMBL" id="KAL1504374.1"/>
    </source>
</evidence>
<feature type="region of interest" description="Disordered" evidence="1">
    <location>
        <begin position="146"/>
        <end position="175"/>
    </location>
</feature>
<name>A0AB34ISA7_PRYPA</name>
<accession>A0AB34ISA7</accession>
<evidence type="ECO:0008006" key="5">
    <source>
        <dbReference type="Google" id="ProtNLM"/>
    </source>
</evidence>
<keyword evidence="4" id="KW-1185">Reference proteome</keyword>
<feature type="transmembrane region" description="Helical" evidence="2">
    <location>
        <begin position="6"/>
        <end position="24"/>
    </location>
</feature>
<proteinExistence type="predicted"/>
<comment type="caution">
    <text evidence="3">The sequence shown here is derived from an EMBL/GenBank/DDBJ whole genome shotgun (WGS) entry which is preliminary data.</text>
</comment>
<dbReference type="EMBL" id="JBGBPQ010000020">
    <property type="protein sequence ID" value="KAL1504374.1"/>
    <property type="molecule type" value="Genomic_DNA"/>
</dbReference>
<keyword evidence="2" id="KW-0812">Transmembrane</keyword>
<keyword evidence="2" id="KW-0472">Membrane</keyword>
<protein>
    <recommendedName>
        <fullName evidence="5">Peroxin-14</fullName>
    </recommendedName>
</protein>
<gene>
    <name evidence="3" type="ORF">AB1Y20_010780</name>
</gene>